<dbReference type="PRINTS" id="PR00727">
    <property type="entry name" value="LEADERPTASE"/>
</dbReference>
<comment type="similarity">
    <text evidence="3 7">Belongs to the peptidase S26 family.</text>
</comment>
<reference evidence="10 11" key="1">
    <citation type="submission" date="2016-11" db="EMBL/GenBank/DDBJ databases">
        <title>Genome sequencing of Zhihengliuella aestuarii B18 antagonistic to Plasmodiophora brassicae.</title>
        <authorList>
            <person name="Luo Y."/>
        </authorList>
    </citation>
    <scope>NUCLEOTIDE SEQUENCE [LARGE SCALE GENOMIC DNA]</scope>
    <source>
        <strain evidence="10 11">B18</strain>
    </source>
</reference>
<dbReference type="InterPro" id="IPR019533">
    <property type="entry name" value="Peptidase_S26"/>
</dbReference>
<dbReference type="GO" id="GO:0004252">
    <property type="term" value="F:serine-type endopeptidase activity"/>
    <property type="evidence" value="ECO:0007669"/>
    <property type="project" value="InterPro"/>
</dbReference>
<dbReference type="GO" id="GO:0009003">
    <property type="term" value="F:signal peptidase activity"/>
    <property type="evidence" value="ECO:0007669"/>
    <property type="project" value="UniProtKB-EC"/>
</dbReference>
<organism evidence="10 11">
    <name type="scientific">Neomicrococcus aestuarii</name>
    <dbReference type="NCBI Taxonomy" id="556325"/>
    <lineage>
        <taxon>Bacteria</taxon>
        <taxon>Bacillati</taxon>
        <taxon>Actinomycetota</taxon>
        <taxon>Actinomycetes</taxon>
        <taxon>Micrococcales</taxon>
        <taxon>Micrococcaceae</taxon>
        <taxon>Neomicrococcus</taxon>
    </lineage>
</organism>
<dbReference type="STRING" id="556325.BHE16_04940"/>
<feature type="active site" evidence="6">
    <location>
        <position position="134"/>
    </location>
</feature>
<dbReference type="InterPro" id="IPR000223">
    <property type="entry name" value="Pept_S26A_signal_pept_1"/>
</dbReference>
<dbReference type="AlphaFoldDB" id="A0A1L2ZM10"/>
<comment type="subcellular location">
    <subcellularLocation>
        <location evidence="2">Cell membrane</location>
        <topology evidence="2">Single-pass type II membrane protein</topology>
    </subcellularLocation>
    <subcellularLocation>
        <location evidence="7">Membrane</location>
        <topology evidence="7">Single-pass type II membrane protein</topology>
    </subcellularLocation>
</comment>
<keyword evidence="7" id="KW-0645">Protease</keyword>
<evidence type="ECO:0000256" key="2">
    <source>
        <dbReference type="ARBA" id="ARBA00004401"/>
    </source>
</evidence>
<dbReference type="PANTHER" id="PTHR43390:SF1">
    <property type="entry name" value="CHLOROPLAST PROCESSING PEPTIDASE"/>
    <property type="match status" value="1"/>
</dbReference>
<dbReference type="EC" id="3.4.21.89" evidence="4 7"/>
<evidence type="ECO:0000256" key="1">
    <source>
        <dbReference type="ARBA" id="ARBA00000677"/>
    </source>
</evidence>
<gene>
    <name evidence="10" type="ORF">BHE16_04940</name>
</gene>
<name>A0A1L2ZM10_9MICC</name>
<evidence type="ECO:0000256" key="4">
    <source>
        <dbReference type="ARBA" id="ARBA00013208"/>
    </source>
</evidence>
<comment type="catalytic activity">
    <reaction evidence="1 7">
        <text>Cleavage of hydrophobic, N-terminal signal or leader sequences from secreted and periplasmic proteins.</text>
        <dbReference type="EC" id="3.4.21.89"/>
    </reaction>
</comment>
<dbReference type="Gene3D" id="2.10.109.10">
    <property type="entry name" value="Umud Fragment, subunit A"/>
    <property type="match status" value="1"/>
</dbReference>
<keyword evidence="11" id="KW-1185">Reference proteome</keyword>
<sequence>MNLMADETPHESSTVKTPETEKKKDSWTSVLLSTALNLIIAIAVVALVQAFFVKVYQVPSGSMETTLNVGDRIVVNRTAYNGAEPPTGDIIVFRADENWSEELPEGSTSFLGSLAKGFGDITGIGPSNEKYLVKRVIAQGGDTVECCTSEGTLTVNGEAINEDYIYEDLPFVPGSLDCSTDPQSYRCFGPITVPEGQVLVMGDHRSASSDSVINCRYEGVAADDSCARFVKKEDVIGRVFFKLWPVTDWRGF</sequence>
<protein>
    <recommendedName>
        <fullName evidence="4 7">Signal peptidase I</fullName>
        <ecNumber evidence="4 7">3.4.21.89</ecNumber>
    </recommendedName>
</protein>
<proteinExistence type="inferred from homology"/>
<dbReference type="PROSITE" id="PS00761">
    <property type="entry name" value="SPASE_I_3"/>
    <property type="match status" value="1"/>
</dbReference>
<dbReference type="SUPFAM" id="SSF51306">
    <property type="entry name" value="LexA/Signal peptidase"/>
    <property type="match status" value="1"/>
</dbReference>
<dbReference type="GO" id="GO:0006465">
    <property type="term" value="P:signal peptide processing"/>
    <property type="evidence" value="ECO:0007669"/>
    <property type="project" value="InterPro"/>
</dbReference>
<evidence type="ECO:0000256" key="7">
    <source>
        <dbReference type="RuleBase" id="RU362042"/>
    </source>
</evidence>
<accession>A0A1L2ZM10</accession>
<keyword evidence="7" id="KW-1133">Transmembrane helix</keyword>
<dbReference type="Proteomes" id="UP000183530">
    <property type="component" value="Chromosome"/>
</dbReference>
<dbReference type="PANTHER" id="PTHR43390">
    <property type="entry name" value="SIGNAL PEPTIDASE I"/>
    <property type="match status" value="1"/>
</dbReference>
<evidence type="ECO:0000259" key="9">
    <source>
        <dbReference type="Pfam" id="PF10502"/>
    </source>
</evidence>
<evidence type="ECO:0000256" key="5">
    <source>
        <dbReference type="ARBA" id="ARBA00022801"/>
    </source>
</evidence>
<dbReference type="EMBL" id="CP018135">
    <property type="protein sequence ID" value="APF40475.1"/>
    <property type="molecule type" value="Genomic_DNA"/>
</dbReference>
<keyword evidence="7" id="KW-0812">Transmembrane</keyword>
<dbReference type="Pfam" id="PF10502">
    <property type="entry name" value="Peptidase_S26"/>
    <property type="match status" value="1"/>
</dbReference>
<dbReference type="InterPro" id="IPR036286">
    <property type="entry name" value="LexA/Signal_pep-like_sf"/>
</dbReference>
<evidence type="ECO:0000256" key="8">
    <source>
        <dbReference type="SAM" id="MobiDB-lite"/>
    </source>
</evidence>
<evidence type="ECO:0000256" key="3">
    <source>
        <dbReference type="ARBA" id="ARBA00009370"/>
    </source>
</evidence>
<dbReference type="NCBIfam" id="TIGR02227">
    <property type="entry name" value="sigpep_I_bact"/>
    <property type="match status" value="1"/>
</dbReference>
<feature type="region of interest" description="Disordered" evidence="8">
    <location>
        <begin position="1"/>
        <end position="21"/>
    </location>
</feature>
<dbReference type="CDD" id="cd06530">
    <property type="entry name" value="S26_SPase_I"/>
    <property type="match status" value="1"/>
</dbReference>
<evidence type="ECO:0000313" key="10">
    <source>
        <dbReference type="EMBL" id="APF40475.1"/>
    </source>
</evidence>
<evidence type="ECO:0000256" key="6">
    <source>
        <dbReference type="PIRSR" id="PIRSR600223-1"/>
    </source>
</evidence>
<feature type="domain" description="Peptidase S26" evidence="9">
    <location>
        <begin position="34"/>
        <end position="244"/>
    </location>
</feature>
<dbReference type="KEGG" id="nae:BHE16_04940"/>
<keyword evidence="7" id="KW-0472">Membrane</keyword>
<evidence type="ECO:0000313" key="11">
    <source>
        <dbReference type="Proteomes" id="UP000183530"/>
    </source>
</evidence>
<dbReference type="GO" id="GO:0005886">
    <property type="term" value="C:plasma membrane"/>
    <property type="evidence" value="ECO:0007669"/>
    <property type="project" value="UniProtKB-SubCell"/>
</dbReference>
<feature type="active site" evidence="6">
    <location>
        <position position="62"/>
    </location>
</feature>
<dbReference type="InterPro" id="IPR019758">
    <property type="entry name" value="Pept_S26A_signal_pept_1_CS"/>
</dbReference>
<keyword evidence="5 7" id="KW-0378">Hydrolase</keyword>
<feature type="transmembrane region" description="Helical" evidence="7">
    <location>
        <begin position="30"/>
        <end position="53"/>
    </location>
</feature>